<name>A0ABD3U4Q5_9LAMI</name>
<feature type="transmembrane region" description="Helical" evidence="1">
    <location>
        <begin position="187"/>
        <end position="206"/>
    </location>
</feature>
<dbReference type="EMBL" id="JBJXBP010000002">
    <property type="protein sequence ID" value="KAL3844439.1"/>
    <property type="molecule type" value="Genomic_DNA"/>
</dbReference>
<gene>
    <name evidence="2" type="ORF">ACJIZ3_001842</name>
</gene>
<feature type="transmembrane region" description="Helical" evidence="1">
    <location>
        <begin position="459"/>
        <end position="478"/>
    </location>
</feature>
<feature type="transmembrane region" description="Helical" evidence="1">
    <location>
        <begin position="232"/>
        <end position="254"/>
    </location>
</feature>
<evidence type="ECO:0000256" key="1">
    <source>
        <dbReference type="SAM" id="Phobius"/>
    </source>
</evidence>
<accession>A0ABD3U4Q5</accession>
<dbReference type="PANTHER" id="PTHR37891">
    <property type="entry name" value="OS06G0113900 PROTEIN"/>
    <property type="match status" value="1"/>
</dbReference>
<protein>
    <submittedName>
        <fullName evidence="2">Uncharacterized protein</fullName>
    </submittedName>
</protein>
<dbReference type="Proteomes" id="UP001634393">
    <property type="component" value="Unassembled WGS sequence"/>
</dbReference>
<keyword evidence="1" id="KW-1133">Transmembrane helix</keyword>
<evidence type="ECO:0000313" key="3">
    <source>
        <dbReference type="Proteomes" id="UP001634393"/>
    </source>
</evidence>
<feature type="transmembrane region" description="Helical" evidence="1">
    <location>
        <begin position="161"/>
        <end position="181"/>
    </location>
</feature>
<comment type="caution">
    <text evidence="2">The sequence shown here is derived from an EMBL/GenBank/DDBJ whole genome shotgun (WGS) entry which is preliminary data.</text>
</comment>
<feature type="transmembrane region" description="Helical" evidence="1">
    <location>
        <begin position="322"/>
        <end position="343"/>
    </location>
</feature>
<evidence type="ECO:0000313" key="2">
    <source>
        <dbReference type="EMBL" id="KAL3844439.1"/>
    </source>
</evidence>
<feature type="transmembrane region" description="Helical" evidence="1">
    <location>
        <begin position="387"/>
        <end position="404"/>
    </location>
</feature>
<keyword evidence="1" id="KW-0812">Transmembrane</keyword>
<keyword evidence="3" id="KW-1185">Reference proteome</keyword>
<feature type="transmembrane region" description="Helical" evidence="1">
    <location>
        <begin position="58"/>
        <end position="80"/>
    </location>
</feature>
<reference evidence="2 3" key="1">
    <citation type="submission" date="2024-12" db="EMBL/GenBank/DDBJ databases">
        <title>The unique morphological basis and parallel evolutionary history of personate flowers in Penstemon.</title>
        <authorList>
            <person name="Depatie T.H."/>
            <person name="Wessinger C.A."/>
        </authorList>
    </citation>
    <scope>NUCLEOTIDE SEQUENCE [LARGE SCALE GENOMIC DNA]</scope>
    <source>
        <strain evidence="2">WTNN_2</strain>
        <tissue evidence="2">Leaf</tissue>
    </source>
</reference>
<feature type="transmembrane region" description="Helical" evidence="1">
    <location>
        <begin position="355"/>
        <end position="375"/>
    </location>
</feature>
<dbReference type="AlphaFoldDB" id="A0ABD3U4Q5"/>
<dbReference type="PANTHER" id="PTHR37891:SF1">
    <property type="entry name" value="OS06G0113900 PROTEIN"/>
    <property type="match status" value="1"/>
</dbReference>
<feature type="transmembrane region" description="Helical" evidence="1">
    <location>
        <begin position="134"/>
        <end position="154"/>
    </location>
</feature>
<organism evidence="2 3">
    <name type="scientific">Penstemon smallii</name>
    <dbReference type="NCBI Taxonomy" id="265156"/>
    <lineage>
        <taxon>Eukaryota</taxon>
        <taxon>Viridiplantae</taxon>
        <taxon>Streptophyta</taxon>
        <taxon>Embryophyta</taxon>
        <taxon>Tracheophyta</taxon>
        <taxon>Spermatophyta</taxon>
        <taxon>Magnoliopsida</taxon>
        <taxon>eudicotyledons</taxon>
        <taxon>Gunneridae</taxon>
        <taxon>Pentapetalae</taxon>
        <taxon>asterids</taxon>
        <taxon>lamiids</taxon>
        <taxon>Lamiales</taxon>
        <taxon>Plantaginaceae</taxon>
        <taxon>Cheloneae</taxon>
        <taxon>Penstemon</taxon>
    </lineage>
</organism>
<proteinExistence type="predicted"/>
<sequence length="527" mass="57855">MAEICPQSQERPKEEVIEDIDTPDVHNVAMKIQRAQEVYKTYGGIEDKPTKGEVLVWYLYELCSYFVHTVLIPIVFPLIISQTVSYLPEPRQGWLRSYKDLKCKQTEMQLYEGLVYRAIKLGGMNFSPLEWTSVSWITGLILSAPILGLVSILLDYGHSQQLIAAAATGIGALFCLPAGFVQKSWIFPPYIAAIVAANTIVGAAHARHLGLMIRGFTGSTIRKRQFPDRRSFGSWLSLYSTSAGSLGAAIIASFTYHMLRKSDHFTALWVVSIFSGLKWGVGMVHVFSTSRAISSFTEPSSNSFPMTHVVSIFKYPHAAGSLVGVFLSSFTSMCLFGGGLLYAMGYLCLETENILYLWLVYFMFPLLSLPLAHPLQQIMRLDAEKMQILGFLLSTLTSGFGFYYRTNIWSKNQMLIFAAVQGSATEGAFSVWFSWARAIGACAGFALSTAMPGNVGKTFGVSFCAGIVGMIVLIFGNISSFRGAKAAGHVIKSEKSSPVLQGIDEDGDEHFKGSVTVDVLPQGKVEV</sequence>
<feature type="transmembrane region" description="Helical" evidence="1">
    <location>
        <begin position="266"/>
        <end position="287"/>
    </location>
</feature>
<keyword evidence="1" id="KW-0472">Membrane</keyword>